<dbReference type="AlphaFoldDB" id="A0AAV1TGD9"/>
<protein>
    <submittedName>
        <fullName evidence="2">Uncharacterized protein</fullName>
    </submittedName>
</protein>
<dbReference type="InterPro" id="IPR038595">
    <property type="entry name" value="LOR_sf"/>
</dbReference>
<keyword evidence="1" id="KW-0732">Signal</keyword>
<gene>
    <name evidence="2" type="ORF">PM001_LOCUS5771</name>
</gene>
<comment type="caution">
    <text evidence="2">The sequence shown here is derived from an EMBL/GenBank/DDBJ whole genome shotgun (WGS) entry which is preliminary data.</text>
</comment>
<proteinExistence type="predicted"/>
<sequence length="210" mass="23624">MDMHAVAAKVQTLVVLRHFVAAFDIAHVVSKPTRLCITIGAIMDASTRETLFFVQHKQYSLHRERTLLDARNMLPVATLRLGLFKRARTYSVYVRTEHEETPCSFKYTVDGTTVHSEFTDLVSSQQCTIGCDGFREDSNTVNFWLTRGSSETADALPQTIARLTYKARDPKTKDEQHLLLDLPAGVDQMMMVLICIGLLDKCSEGNHSSQ</sequence>
<dbReference type="InterPro" id="IPR007612">
    <property type="entry name" value="LOR"/>
</dbReference>
<organism evidence="2 3">
    <name type="scientific">Peronospora matthiolae</name>
    <dbReference type="NCBI Taxonomy" id="2874970"/>
    <lineage>
        <taxon>Eukaryota</taxon>
        <taxon>Sar</taxon>
        <taxon>Stramenopiles</taxon>
        <taxon>Oomycota</taxon>
        <taxon>Peronosporomycetes</taxon>
        <taxon>Peronosporales</taxon>
        <taxon>Peronosporaceae</taxon>
        <taxon>Peronospora</taxon>
    </lineage>
</organism>
<reference evidence="2" key="1">
    <citation type="submission" date="2024-01" db="EMBL/GenBank/DDBJ databases">
        <authorList>
            <person name="Webb A."/>
        </authorList>
    </citation>
    <scope>NUCLEOTIDE SEQUENCE</scope>
    <source>
        <strain evidence="2">Pm1</strain>
    </source>
</reference>
<dbReference type="EMBL" id="CAKLBY020000047">
    <property type="protein sequence ID" value="CAK7918327.1"/>
    <property type="molecule type" value="Genomic_DNA"/>
</dbReference>
<accession>A0AAV1TGD9</accession>
<dbReference type="Gene3D" id="2.40.160.200">
    <property type="entry name" value="LURP1-related"/>
    <property type="match status" value="1"/>
</dbReference>
<dbReference type="Proteomes" id="UP001162060">
    <property type="component" value="Unassembled WGS sequence"/>
</dbReference>
<name>A0AAV1TGD9_9STRA</name>
<feature type="chain" id="PRO_5043807931" evidence="1">
    <location>
        <begin position="23"/>
        <end position="210"/>
    </location>
</feature>
<feature type="signal peptide" evidence="1">
    <location>
        <begin position="1"/>
        <end position="22"/>
    </location>
</feature>
<evidence type="ECO:0000313" key="2">
    <source>
        <dbReference type="EMBL" id="CAK7918327.1"/>
    </source>
</evidence>
<evidence type="ECO:0000256" key="1">
    <source>
        <dbReference type="SAM" id="SignalP"/>
    </source>
</evidence>
<dbReference type="Pfam" id="PF04525">
    <property type="entry name" value="LOR"/>
    <property type="match status" value="1"/>
</dbReference>
<evidence type="ECO:0000313" key="3">
    <source>
        <dbReference type="Proteomes" id="UP001162060"/>
    </source>
</evidence>